<organism evidence="1 2">
    <name type="scientific">Bradyrhizobium betae</name>
    <dbReference type="NCBI Taxonomy" id="244734"/>
    <lineage>
        <taxon>Bacteria</taxon>
        <taxon>Pseudomonadati</taxon>
        <taxon>Pseudomonadota</taxon>
        <taxon>Alphaproteobacteria</taxon>
        <taxon>Hyphomicrobiales</taxon>
        <taxon>Nitrobacteraceae</taxon>
        <taxon>Bradyrhizobium</taxon>
    </lineage>
</organism>
<accession>A0AAE9SQL1</accession>
<dbReference type="Proteomes" id="UP001058872">
    <property type="component" value="Chromosome"/>
</dbReference>
<evidence type="ECO:0000313" key="2">
    <source>
        <dbReference type="Proteomes" id="UP001058872"/>
    </source>
</evidence>
<name>A0AAE9SQL1_9BRAD</name>
<gene>
    <name evidence="1" type="ORF">DCM83_19430</name>
</gene>
<evidence type="ECO:0000313" key="1">
    <source>
        <dbReference type="EMBL" id="UUO67155.1"/>
    </source>
</evidence>
<dbReference type="EMBL" id="CP028989">
    <property type="protein sequence ID" value="UUO67155.1"/>
    <property type="molecule type" value="Genomic_DNA"/>
</dbReference>
<protein>
    <submittedName>
        <fullName evidence="1">Uncharacterized protein</fullName>
    </submittedName>
</protein>
<dbReference type="AlphaFoldDB" id="A0AAE9SQL1"/>
<proteinExistence type="predicted"/>
<reference evidence="1" key="1">
    <citation type="submission" date="2018-04" db="EMBL/GenBank/DDBJ databases">
        <title>Genomes of Endosymbiotic and Endophytic Bradyrhizobium Publication status.</title>
        <authorList>
            <person name="Guha S."/>
            <person name="Jorrin B."/>
            <person name="Sarkar M."/>
            <person name="Poole P.S."/>
            <person name="DasGupta M."/>
        </authorList>
    </citation>
    <scope>NUCLEOTIDE SEQUENCE</scope>
    <source>
        <strain evidence="1">WBOS16</strain>
    </source>
</reference>
<sequence length="62" mass="6721">MRFEGRISGESIWPTMPLLTGKGYRRGGPGAVLGANPDDFTPQTIHSRQFDGSPGVLWGFVT</sequence>